<keyword evidence="1" id="KW-0732">Signal</keyword>
<feature type="signal peptide" evidence="1">
    <location>
        <begin position="1"/>
        <end position="21"/>
    </location>
</feature>
<evidence type="ECO:0000256" key="1">
    <source>
        <dbReference type="SAM" id="SignalP"/>
    </source>
</evidence>
<sequence length="328" mass="36752">MVVVVVVVVVLPGLFVLPSEMERYRHNDLEAAGDAYDDSNPDDTTVMEAALFLHDDHLRATEPFMSAKERSIVTSALATARTLHNAHAATVTVPSLPHLHTLEMGDFVYLTKDWHMPRLRVFHLSCRTSRLDLWPDEAADHTEALAIRGQFESLRAVTYYQDGSDVSEEPSAMALLALLPNLEYFGFQPYELDPDNDSTVINSPFQHPRLREIDMCGRWASDAWTWLPLIADNYEQGRLPNLHVCRVLHWNHPIDTEPEFLAAKTRLDGLGIRLEGSPGGLISTRHGMAYPISVARACGLVPNLLTRYSIPRPRLTVPAHEFSGAIQT</sequence>
<evidence type="ECO:0000313" key="2">
    <source>
        <dbReference type="EMBL" id="KZV85480.1"/>
    </source>
</evidence>
<gene>
    <name evidence="2" type="ORF">EXIGLDRAFT_255837</name>
</gene>
<organism evidence="2 3">
    <name type="scientific">Exidia glandulosa HHB12029</name>
    <dbReference type="NCBI Taxonomy" id="1314781"/>
    <lineage>
        <taxon>Eukaryota</taxon>
        <taxon>Fungi</taxon>
        <taxon>Dikarya</taxon>
        <taxon>Basidiomycota</taxon>
        <taxon>Agaricomycotina</taxon>
        <taxon>Agaricomycetes</taxon>
        <taxon>Auriculariales</taxon>
        <taxon>Exidiaceae</taxon>
        <taxon>Exidia</taxon>
    </lineage>
</organism>
<dbReference type="Proteomes" id="UP000077266">
    <property type="component" value="Unassembled WGS sequence"/>
</dbReference>
<keyword evidence="3" id="KW-1185">Reference proteome</keyword>
<proteinExistence type="predicted"/>
<dbReference type="EMBL" id="KV426187">
    <property type="protein sequence ID" value="KZV85480.1"/>
    <property type="molecule type" value="Genomic_DNA"/>
</dbReference>
<feature type="chain" id="PRO_5007856860" evidence="1">
    <location>
        <begin position="22"/>
        <end position="328"/>
    </location>
</feature>
<dbReference type="InParanoid" id="A0A165DVT2"/>
<protein>
    <submittedName>
        <fullName evidence="2">Uncharacterized protein</fullName>
    </submittedName>
</protein>
<accession>A0A165DVT2</accession>
<evidence type="ECO:0000313" key="3">
    <source>
        <dbReference type="Proteomes" id="UP000077266"/>
    </source>
</evidence>
<dbReference type="AlphaFoldDB" id="A0A165DVT2"/>
<name>A0A165DVT2_EXIGL</name>
<reference evidence="2 3" key="1">
    <citation type="journal article" date="2016" name="Mol. Biol. Evol.">
        <title>Comparative Genomics of Early-Diverging Mushroom-Forming Fungi Provides Insights into the Origins of Lignocellulose Decay Capabilities.</title>
        <authorList>
            <person name="Nagy L.G."/>
            <person name="Riley R."/>
            <person name="Tritt A."/>
            <person name="Adam C."/>
            <person name="Daum C."/>
            <person name="Floudas D."/>
            <person name="Sun H."/>
            <person name="Yadav J.S."/>
            <person name="Pangilinan J."/>
            <person name="Larsson K.H."/>
            <person name="Matsuura K."/>
            <person name="Barry K."/>
            <person name="Labutti K."/>
            <person name="Kuo R."/>
            <person name="Ohm R.A."/>
            <person name="Bhattacharya S.S."/>
            <person name="Shirouzu T."/>
            <person name="Yoshinaga Y."/>
            <person name="Martin F.M."/>
            <person name="Grigoriev I.V."/>
            <person name="Hibbett D.S."/>
        </authorList>
    </citation>
    <scope>NUCLEOTIDE SEQUENCE [LARGE SCALE GENOMIC DNA]</scope>
    <source>
        <strain evidence="2 3">HHB12029</strain>
    </source>
</reference>